<comment type="caution">
    <text evidence="2">The sequence shown here is derived from an EMBL/GenBank/DDBJ whole genome shotgun (WGS) entry which is preliminary data.</text>
</comment>
<dbReference type="EMBL" id="BMVW01000014">
    <property type="protein sequence ID" value="GGZ30093.1"/>
    <property type="molecule type" value="Genomic_DNA"/>
</dbReference>
<dbReference type="AlphaFoldDB" id="A0A918USD9"/>
<dbReference type="NCBIfam" id="NF033679">
    <property type="entry name" value="DNRLRE_dom"/>
    <property type="match status" value="1"/>
</dbReference>
<gene>
    <name evidence="2" type="ORF">GCM10010365_58200</name>
</gene>
<feature type="region of interest" description="Disordered" evidence="1">
    <location>
        <begin position="49"/>
        <end position="73"/>
    </location>
</feature>
<feature type="region of interest" description="Disordered" evidence="1">
    <location>
        <begin position="246"/>
        <end position="272"/>
    </location>
</feature>
<name>A0A918USD9_9ACTN</name>
<reference evidence="2" key="1">
    <citation type="journal article" date="2014" name="Int. J. Syst. Evol. Microbiol.">
        <title>Complete genome sequence of Corynebacterium casei LMG S-19264T (=DSM 44701T), isolated from a smear-ripened cheese.</title>
        <authorList>
            <consortium name="US DOE Joint Genome Institute (JGI-PGF)"/>
            <person name="Walter F."/>
            <person name="Albersmeier A."/>
            <person name="Kalinowski J."/>
            <person name="Ruckert C."/>
        </authorList>
    </citation>
    <scope>NUCLEOTIDE SEQUENCE</scope>
    <source>
        <strain evidence="2">JCM 4815</strain>
    </source>
</reference>
<protein>
    <recommendedName>
        <fullName evidence="4">DNRLRE domain-containing protein</fullName>
    </recommendedName>
</protein>
<dbReference type="Gene3D" id="1.10.606.20">
    <property type="match status" value="1"/>
</dbReference>
<dbReference type="InterPro" id="IPR036938">
    <property type="entry name" value="PAP2/HPO_sf"/>
</dbReference>
<evidence type="ECO:0008006" key="4">
    <source>
        <dbReference type="Google" id="ProtNLM"/>
    </source>
</evidence>
<sequence length="959" mass="103231">MHRHRSVDPLPGRPPRRGRARAFALPLALALLTQTAVTLGLAPAASATETDAGTAPAPSAAQQEESEALVTAEAQGRRIEVVGARTEHTTVWANPDGTMSVESSAGPVRYRENGRWADVDLTLVRNADGSVAPKGHPGDLRLAGRTGAAGGDLVTLGDGDQQISLGWKGALPKPRLDGTEATYDDVMPGTDLVVRATRTGFEQFLVVADREAAERAASMTLPVRAEGLKAAESADEGLVLTDADTGEEVGRTPTPFMWDSSTTHPDAPGSRTARVDLDVTKRNDGFDLSVEADKGFLADEDTQYPVTIDPAVYLTSNLDTEVHEGDTSDHSADYGLNVGREYQKTPARAFINFPREYSDVDITGQDVVNAELNLYSLWSDVCTPQSWEIWETGPATASTTWDTQPVWRTQARTSTQTFGHDDCGPEWLNEDVTTLVQQWSKTSRAIDTIGLRATDEDNTDAFKIFASSDSEFTPSLLVTFEPVTAPEKDHVEYWTDVLQATYREFGGAPGPLARAGAMVHGAVYDAANAARCAEDELLCLGDAYLVKPTASNGAVPDVNSAVDQAAHDVLTSVFPGYDFSDELAAARATVPAAVTAAQRAAGAEIGQKAAAAMIADRENDGSAAVEPYYGSEEPGYWRPTLFDATGAPVPGATPQWGGVKPFGILSGSQFRTAGPGGHTSMSSLLASPEYAAQVNDVKALGGHDSTERTKDQTEAAKFWANDLNGSYKPPGQLFEHTQILSEQQGVSMAGNAKLFALVSFAMADAAIVAWDMKYRTDIDLWRPETAIQKDGDGNDATEPDEDWTPLLVNLMGAKFSPYFPAYVSGHATFAGAWEKAVQEWFGTDDIGFTGTTDDQFAIGVTRHFDSISEAALENQRGRVWLGVHYDWDGVDGRKAGNQAASYIADHTIRPNTADTWVAYEQVHNLNGCAALGERLVAEHRWNEYRCTPTEDPEHTLYVR</sequence>
<organism evidence="2 3">
    <name type="scientific">Streptomyces poonensis</name>
    <dbReference type="NCBI Taxonomy" id="68255"/>
    <lineage>
        <taxon>Bacteria</taxon>
        <taxon>Bacillati</taxon>
        <taxon>Actinomycetota</taxon>
        <taxon>Actinomycetes</taxon>
        <taxon>Kitasatosporales</taxon>
        <taxon>Streptomycetaceae</taxon>
        <taxon>Streptomyces</taxon>
    </lineage>
</organism>
<dbReference type="SUPFAM" id="SSF48317">
    <property type="entry name" value="Acid phosphatase/Vanadium-dependent haloperoxidase"/>
    <property type="match status" value="1"/>
</dbReference>
<reference evidence="2" key="2">
    <citation type="submission" date="2020-09" db="EMBL/GenBank/DDBJ databases">
        <authorList>
            <person name="Sun Q."/>
            <person name="Ohkuma M."/>
        </authorList>
    </citation>
    <scope>NUCLEOTIDE SEQUENCE</scope>
    <source>
        <strain evidence="2">JCM 4815</strain>
    </source>
</reference>
<proteinExistence type="predicted"/>
<dbReference type="PANTHER" id="PTHR34599">
    <property type="entry name" value="PEROXIDASE-RELATED"/>
    <property type="match status" value="1"/>
</dbReference>
<dbReference type="CDD" id="cd03398">
    <property type="entry name" value="PAP2_haloperoxidase"/>
    <property type="match status" value="1"/>
</dbReference>
<keyword evidence="3" id="KW-1185">Reference proteome</keyword>
<evidence type="ECO:0000313" key="3">
    <source>
        <dbReference type="Proteomes" id="UP000622166"/>
    </source>
</evidence>
<dbReference type="InterPro" id="IPR052559">
    <property type="entry name" value="V-haloperoxidase"/>
</dbReference>
<dbReference type="PANTHER" id="PTHR34599:SF1">
    <property type="entry name" value="PHOSPHATIDIC ACID PHOSPHATASE TYPE 2_HALOPEROXIDASE DOMAIN-CONTAINING PROTEIN"/>
    <property type="match status" value="1"/>
</dbReference>
<evidence type="ECO:0000256" key="1">
    <source>
        <dbReference type="SAM" id="MobiDB-lite"/>
    </source>
</evidence>
<dbReference type="RefSeq" id="WP_189864186.1">
    <property type="nucleotide sequence ID" value="NZ_BMVW01000014.1"/>
</dbReference>
<accession>A0A918USD9</accession>
<dbReference type="Proteomes" id="UP000622166">
    <property type="component" value="Unassembled WGS sequence"/>
</dbReference>
<evidence type="ECO:0000313" key="2">
    <source>
        <dbReference type="EMBL" id="GGZ30093.1"/>
    </source>
</evidence>